<comment type="function">
    <text evidence="10">Channel that opens in response to stretch forces in the membrane lipid bilayer. May participate in the regulation of osmotic pressure changes within the cell.</text>
</comment>
<evidence type="ECO:0000313" key="13">
    <source>
        <dbReference type="Proteomes" id="UP000280008"/>
    </source>
</evidence>
<dbReference type="HAMAP" id="MF_00115">
    <property type="entry name" value="MscL"/>
    <property type="match status" value="1"/>
</dbReference>
<dbReference type="NCBIfam" id="TIGR00220">
    <property type="entry name" value="mscL"/>
    <property type="match status" value="1"/>
</dbReference>
<keyword evidence="3 10" id="KW-0813">Transport</keyword>
<evidence type="ECO:0000256" key="9">
    <source>
        <dbReference type="ARBA" id="ARBA00023303"/>
    </source>
</evidence>
<protein>
    <recommendedName>
        <fullName evidence="10">Large-conductance mechanosensitive channel</fullName>
    </recommendedName>
</protein>
<keyword evidence="13" id="KW-1185">Reference proteome</keyword>
<evidence type="ECO:0000256" key="8">
    <source>
        <dbReference type="ARBA" id="ARBA00023136"/>
    </source>
</evidence>
<evidence type="ECO:0000256" key="10">
    <source>
        <dbReference type="HAMAP-Rule" id="MF_00115"/>
    </source>
</evidence>
<dbReference type="InterPro" id="IPR001185">
    <property type="entry name" value="MS_channel"/>
</dbReference>
<reference evidence="12 13" key="1">
    <citation type="submission" date="2018-10" db="EMBL/GenBank/DDBJ databases">
        <title>Sequencing the genomes of 1000 actinobacteria strains.</title>
        <authorList>
            <person name="Klenk H.-P."/>
        </authorList>
    </citation>
    <scope>NUCLEOTIDE SEQUENCE [LARGE SCALE GENOMIC DNA]</scope>
    <source>
        <strain evidence="12 13">DSM 17894</strain>
    </source>
</reference>
<keyword evidence="4 10" id="KW-1003">Cell membrane</keyword>
<dbReference type="PRINTS" id="PR01264">
    <property type="entry name" value="MECHCHANNEL"/>
</dbReference>
<dbReference type="PANTHER" id="PTHR30266">
    <property type="entry name" value="MECHANOSENSITIVE CHANNEL MSCL"/>
    <property type="match status" value="1"/>
</dbReference>
<comment type="similarity">
    <text evidence="2 10">Belongs to the MscL family.</text>
</comment>
<dbReference type="GO" id="GO:0008381">
    <property type="term" value="F:mechanosensitive monoatomic ion channel activity"/>
    <property type="evidence" value="ECO:0007669"/>
    <property type="project" value="UniProtKB-UniRule"/>
</dbReference>
<dbReference type="InterPro" id="IPR019823">
    <property type="entry name" value="Mechanosensitive_channel_CS"/>
</dbReference>
<keyword evidence="8 10" id="KW-0472">Membrane</keyword>
<dbReference type="GO" id="GO:0005886">
    <property type="term" value="C:plasma membrane"/>
    <property type="evidence" value="ECO:0007669"/>
    <property type="project" value="UniProtKB-SubCell"/>
</dbReference>
<keyword evidence="9 10" id="KW-0407">Ion channel</keyword>
<accession>A0A495IGK9</accession>
<evidence type="ECO:0000256" key="4">
    <source>
        <dbReference type="ARBA" id="ARBA00022475"/>
    </source>
</evidence>
<evidence type="ECO:0000256" key="7">
    <source>
        <dbReference type="ARBA" id="ARBA00023065"/>
    </source>
</evidence>
<dbReference type="SUPFAM" id="SSF81330">
    <property type="entry name" value="Gated mechanosensitive channel"/>
    <property type="match status" value="1"/>
</dbReference>
<keyword evidence="5 10" id="KW-0812">Transmembrane</keyword>
<dbReference type="PANTHER" id="PTHR30266:SF2">
    <property type="entry name" value="LARGE-CONDUCTANCE MECHANOSENSITIVE CHANNEL"/>
    <property type="match status" value="1"/>
</dbReference>
<name>A0A495IGK9_9MICO</name>
<dbReference type="Proteomes" id="UP000280008">
    <property type="component" value="Unassembled WGS sequence"/>
</dbReference>
<dbReference type="EMBL" id="RBKS01000001">
    <property type="protein sequence ID" value="RKR75132.1"/>
    <property type="molecule type" value="Genomic_DNA"/>
</dbReference>
<evidence type="ECO:0000256" key="1">
    <source>
        <dbReference type="ARBA" id="ARBA00004651"/>
    </source>
</evidence>
<feature type="transmembrane region" description="Helical" evidence="10">
    <location>
        <begin position="12"/>
        <end position="34"/>
    </location>
</feature>
<dbReference type="Pfam" id="PF01741">
    <property type="entry name" value="MscL"/>
    <property type="match status" value="1"/>
</dbReference>
<comment type="subunit">
    <text evidence="10">Homopentamer.</text>
</comment>
<keyword evidence="6 10" id="KW-1133">Transmembrane helix</keyword>
<sequence length="167" mass="17344">MKGFKEFILRGNVIDLAVAVVIGAAFTAIVTSLVTNIFNPLIGAIFNASMLDKTLIVSIPTASGGHAKLMFGAVIGAAINFIIIAAVVYFCLVLPINHLLKSAFKKQQETEGTPEEVPPTDVELLSEIRDLLRAQNSSLNSTGGSHAAEVAPPTATGTTGVPGMPSA</sequence>
<feature type="compositionally biased region" description="Low complexity" evidence="11">
    <location>
        <begin position="147"/>
        <end position="167"/>
    </location>
</feature>
<dbReference type="Gene3D" id="1.10.1200.120">
    <property type="entry name" value="Large-conductance mechanosensitive channel, MscL, domain 1"/>
    <property type="match status" value="1"/>
</dbReference>
<comment type="subcellular location">
    <subcellularLocation>
        <location evidence="1 10">Cell membrane</location>
        <topology evidence="1 10">Multi-pass membrane protein</topology>
    </subcellularLocation>
</comment>
<dbReference type="OrthoDB" id="9810350at2"/>
<dbReference type="InterPro" id="IPR037673">
    <property type="entry name" value="MSC/AndL"/>
</dbReference>
<dbReference type="AlphaFoldDB" id="A0A495IGK9"/>
<keyword evidence="7 10" id="KW-0406">Ion transport</keyword>
<evidence type="ECO:0000256" key="6">
    <source>
        <dbReference type="ARBA" id="ARBA00022989"/>
    </source>
</evidence>
<comment type="caution">
    <text evidence="12">The sequence shown here is derived from an EMBL/GenBank/DDBJ whole genome shotgun (WGS) entry which is preliminary data.</text>
</comment>
<organism evidence="12 13">
    <name type="scientific">Frondihabitans australicus</name>
    <dbReference type="NCBI Taxonomy" id="386892"/>
    <lineage>
        <taxon>Bacteria</taxon>
        <taxon>Bacillati</taxon>
        <taxon>Actinomycetota</taxon>
        <taxon>Actinomycetes</taxon>
        <taxon>Micrococcales</taxon>
        <taxon>Microbacteriaceae</taxon>
        <taxon>Frondihabitans</taxon>
    </lineage>
</organism>
<proteinExistence type="inferred from homology"/>
<evidence type="ECO:0000313" key="12">
    <source>
        <dbReference type="EMBL" id="RKR75132.1"/>
    </source>
</evidence>
<evidence type="ECO:0000256" key="11">
    <source>
        <dbReference type="SAM" id="MobiDB-lite"/>
    </source>
</evidence>
<feature type="region of interest" description="Disordered" evidence="11">
    <location>
        <begin position="139"/>
        <end position="167"/>
    </location>
</feature>
<dbReference type="InterPro" id="IPR036019">
    <property type="entry name" value="MscL_channel"/>
</dbReference>
<evidence type="ECO:0000256" key="2">
    <source>
        <dbReference type="ARBA" id="ARBA00007254"/>
    </source>
</evidence>
<evidence type="ECO:0000256" key="3">
    <source>
        <dbReference type="ARBA" id="ARBA00022448"/>
    </source>
</evidence>
<dbReference type="PROSITE" id="PS01327">
    <property type="entry name" value="MSCL"/>
    <property type="match status" value="1"/>
</dbReference>
<feature type="transmembrane region" description="Helical" evidence="10">
    <location>
        <begin position="69"/>
        <end position="96"/>
    </location>
</feature>
<gene>
    <name evidence="10" type="primary">mscL</name>
    <name evidence="12" type="ORF">C8E83_2270</name>
</gene>
<evidence type="ECO:0000256" key="5">
    <source>
        <dbReference type="ARBA" id="ARBA00022692"/>
    </source>
</evidence>
<dbReference type="RefSeq" id="WP_121369961.1">
    <property type="nucleotide sequence ID" value="NZ_RBKS01000001.1"/>
</dbReference>